<dbReference type="Proteomes" id="UP000237631">
    <property type="component" value="Unassembled WGS sequence"/>
</dbReference>
<reference evidence="2" key="1">
    <citation type="journal article" date="2017" name="bioRxiv">
        <title>Conservation of a gene cluster reveals novel cercosporin biosynthetic mechanisms and extends production to the genus Colletotrichum.</title>
        <authorList>
            <person name="de Jonge R."/>
            <person name="Ebert M.K."/>
            <person name="Huitt-Roehl C.R."/>
            <person name="Pal P."/>
            <person name="Suttle J.C."/>
            <person name="Spanner R.E."/>
            <person name="Neubauer J.D."/>
            <person name="Jurick W.M.II."/>
            <person name="Stott K.A."/>
            <person name="Secor G.A."/>
            <person name="Thomma B.P.H.J."/>
            <person name="Van de Peer Y."/>
            <person name="Townsend C.A."/>
            <person name="Bolton M.D."/>
        </authorList>
    </citation>
    <scope>NUCLEOTIDE SEQUENCE [LARGE SCALE GENOMIC DNA]</scope>
    <source>
        <strain evidence="2">CBS538.71</strain>
    </source>
</reference>
<comment type="caution">
    <text evidence="1">The sequence shown here is derived from an EMBL/GenBank/DDBJ whole genome shotgun (WGS) entry which is preliminary data.</text>
</comment>
<accession>A0A2S6C4K0</accession>
<evidence type="ECO:0000313" key="2">
    <source>
        <dbReference type="Proteomes" id="UP000237631"/>
    </source>
</evidence>
<dbReference type="PANTHER" id="PTHR10039">
    <property type="entry name" value="AMELOGENIN"/>
    <property type="match status" value="1"/>
</dbReference>
<keyword evidence="2" id="KW-1185">Reference proteome</keyword>
<dbReference type="PANTHER" id="PTHR10039:SF16">
    <property type="entry name" value="GPI INOSITOL-DEACYLASE"/>
    <property type="match status" value="1"/>
</dbReference>
<protein>
    <submittedName>
        <fullName evidence="1">Uncharacterized protein</fullName>
    </submittedName>
</protein>
<evidence type="ECO:0000313" key="1">
    <source>
        <dbReference type="EMBL" id="PPJ54652.1"/>
    </source>
</evidence>
<sequence>MQRDFGGYPLPVDKLLEELPKPPSGLPALYDTLLARLSVHNSRLVLKLFSWVVRVAEPLTCEQLQAAMTLRPKVDKYSAIESSMSVRDLPDGIENWKEEVKRLCSKLLTFQEVPIDFRTGLRLYRVNYRYCRLRNAYLANHGLSLALLEEASLWELSGDEEETESLASFAHESVREYLLGGGLQKPQSKAFTGFEWSGPFYSHSYIGFTLLATEFGENELESIYEEPLPYPHCCQVHDYDTIRPHICKEAVRKFQRWSLSLEPSFTTGDHPLALLPLREYACSHILHHAQQDEGEGLLRDQFLTKLMSSHHDYWMDEMYLDRQLNKREHVYYTCEVTFKRTGLLSWLRNRFETHYLRLELQFHDSLKWSTKKSLNIWSIGSKVKLILHAAVLTGNFRAVYTLLRIGFPVGERDANKLTAGELASTNNIRSLIRQSGNVPTLRIGSFDKNDFIQSYGIMARLRGLSLRFDGPEDLEDLFFDDDD</sequence>
<name>A0A2S6C4K0_9PEZI</name>
<organism evidence="1 2">
    <name type="scientific">Cercospora berteroae</name>
    <dbReference type="NCBI Taxonomy" id="357750"/>
    <lineage>
        <taxon>Eukaryota</taxon>
        <taxon>Fungi</taxon>
        <taxon>Dikarya</taxon>
        <taxon>Ascomycota</taxon>
        <taxon>Pezizomycotina</taxon>
        <taxon>Dothideomycetes</taxon>
        <taxon>Dothideomycetidae</taxon>
        <taxon>Mycosphaerellales</taxon>
        <taxon>Mycosphaerellaceae</taxon>
        <taxon>Cercospora</taxon>
    </lineage>
</organism>
<proteinExistence type="predicted"/>
<gene>
    <name evidence="1" type="ORF">CBER1_07660</name>
</gene>
<dbReference type="AlphaFoldDB" id="A0A2S6C4K0"/>
<dbReference type="EMBL" id="PNEN01000559">
    <property type="protein sequence ID" value="PPJ54652.1"/>
    <property type="molecule type" value="Genomic_DNA"/>
</dbReference>